<protein>
    <submittedName>
        <fullName evidence="1">Uncharacterized protein</fullName>
    </submittedName>
</protein>
<name>A0ABP8PCD2_9NOCA</name>
<evidence type="ECO:0000313" key="2">
    <source>
        <dbReference type="Proteomes" id="UP001501183"/>
    </source>
</evidence>
<keyword evidence="2" id="KW-1185">Reference proteome</keyword>
<evidence type="ECO:0000313" key="1">
    <source>
        <dbReference type="EMBL" id="GAA4484197.1"/>
    </source>
</evidence>
<proteinExistence type="predicted"/>
<comment type="caution">
    <text evidence="1">The sequence shown here is derived from an EMBL/GenBank/DDBJ whole genome shotgun (WGS) entry which is preliminary data.</text>
</comment>
<sequence length="46" mass="4732">MRIPLWIGGPAVIALSAVDAVLEIQIRAVRTLARAASSGMGTEVAV</sequence>
<dbReference type="RefSeq" id="WP_345348241.1">
    <property type="nucleotide sequence ID" value="NZ_BAABFB010000059.1"/>
</dbReference>
<reference evidence="2" key="1">
    <citation type="journal article" date="2019" name="Int. J. Syst. Evol. Microbiol.">
        <title>The Global Catalogue of Microorganisms (GCM) 10K type strain sequencing project: providing services to taxonomists for standard genome sequencing and annotation.</title>
        <authorList>
            <consortium name="The Broad Institute Genomics Platform"/>
            <consortium name="The Broad Institute Genome Sequencing Center for Infectious Disease"/>
            <person name="Wu L."/>
            <person name="Ma J."/>
        </authorList>
    </citation>
    <scope>NUCLEOTIDE SEQUENCE [LARGE SCALE GENOMIC DNA]</scope>
    <source>
        <strain evidence="2">JCM 32206</strain>
    </source>
</reference>
<organism evidence="1 2">
    <name type="scientific">Rhodococcus olei</name>
    <dbReference type="NCBI Taxonomy" id="2161675"/>
    <lineage>
        <taxon>Bacteria</taxon>
        <taxon>Bacillati</taxon>
        <taxon>Actinomycetota</taxon>
        <taxon>Actinomycetes</taxon>
        <taxon>Mycobacteriales</taxon>
        <taxon>Nocardiaceae</taxon>
        <taxon>Rhodococcus</taxon>
    </lineage>
</organism>
<dbReference type="Proteomes" id="UP001501183">
    <property type="component" value="Unassembled WGS sequence"/>
</dbReference>
<accession>A0ABP8PCD2</accession>
<dbReference type="EMBL" id="BAABFB010000059">
    <property type="protein sequence ID" value="GAA4484197.1"/>
    <property type="molecule type" value="Genomic_DNA"/>
</dbReference>
<gene>
    <name evidence="1" type="ORF">GCM10023094_36880</name>
</gene>